<evidence type="ECO:0000313" key="2">
    <source>
        <dbReference type="EMBL" id="CCD21322.1"/>
    </source>
</evidence>
<sequence length="337" mass="36853">MNECETSPSLRGNITGDISSKEGSFSHCVTERGGTYHGAGTDSAETRNNVSIDDDRSTCASSAECDTTIAACTIGVFSCGNTHVNESVVSEPAPSDSTREVGKYVEGYVNGAGTQESHTLMNGPPLDKQSSGVSGAKRLAMRRVRWADEDNAGPLERCVHIVSSTVCEKRPHNHQKGVASKQQLQFADASGTAAMFAPPIRKTMTNTDGRTYISFKTQNTSRRFVPWKECSHTENSTLGEPPFKRQPMSDSQKRDGFLFFSRQFSPYRFDHYEPTVRYRVASLPKNGKNGGVLDNGGLQMPLASVRTVHNSPVEIPFTPSDVTHLHQENLLESREEG</sequence>
<proteinExistence type="predicted"/>
<accession>F9WUS3</accession>
<dbReference type="AlphaFoldDB" id="F9WUS3"/>
<organism evidence="2 3">
    <name type="scientific">Trypanosoma vivax (strain Y486)</name>
    <dbReference type="NCBI Taxonomy" id="1055687"/>
    <lineage>
        <taxon>Eukaryota</taxon>
        <taxon>Discoba</taxon>
        <taxon>Euglenozoa</taxon>
        <taxon>Kinetoplastea</taxon>
        <taxon>Metakinetoplastina</taxon>
        <taxon>Trypanosomatida</taxon>
        <taxon>Trypanosomatidae</taxon>
        <taxon>Trypanosoma</taxon>
        <taxon>Duttonella</taxon>
    </lineage>
</organism>
<feature type="region of interest" description="Disordered" evidence="1">
    <location>
        <begin position="116"/>
        <end position="135"/>
    </location>
</feature>
<name>F9WUS3_TRYVY</name>
<evidence type="ECO:0000256" key="1">
    <source>
        <dbReference type="SAM" id="MobiDB-lite"/>
    </source>
</evidence>
<reference evidence="2 3" key="1">
    <citation type="journal article" date="2012" name="Proc. Natl. Acad. Sci. U.S.A.">
        <title>Antigenic diversity is generated by distinct evolutionary mechanisms in African trypanosome species.</title>
        <authorList>
            <person name="Jackson A.P."/>
            <person name="Berry A."/>
            <person name="Aslett M."/>
            <person name="Allison H.C."/>
            <person name="Burton P."/>
            <person name="Vavrova-Anderson J."/>
            <person name="Brown R."/>
            <person name="Browne H."/>
            <person name="Corton N."/>
            <person name="Hauser H."/>
            <person name="Gamble J."/>
            <person name="Gilderthorp R."/>
            <person name="Marcello L."/>
            <person name="McQuillan J."/>
            <person name="Otto T.D."/>
            <person name="Quail M.A."/>
            <person name="Sanders M.J."/>
            <person name="van Tonder A."/>
            <person name="Ginger M.L."/>
            <person name="Field M.C."/>
            <person name="Barry J.D."/>
            <person name="Hertz-Fowler C."/>
            <person name="Berriman M."/>
        </authorList>
    </citation>
    <scope>NUCLEOTIDE SEQUENCE</scope>
    <source>
        <strain evidence="2 3">Y486</strain>
    </source>
</reference>
<feature type="region of interest" description="Disordered" evidence="1">
    <location>
        <begin position="32"/>
        <end position="55"/>
    </location>
</feature>
<dbReference type="Proteomes" id="UP000009027">
    <property type="component" value="Unassembled WGS sequence"/>
</dbReference>
<gene>
    <name evidence="2" type="ORF">TvY486_0042350</name>
</gene>
<dbReference type="VEuPathDB" id="TriTrypDB:TvY486_0042350"/>
<evidence type="ECO:0000313" key="3">
    <source>
        <dbReference type="Proteomes" id="UP000009027"/>
    </source>
</evidence>
<keyword evidence="3" id="KW-1185">Reference proteome</keyword>
<protein>
    <submittedName>
        <fullName evidence="2">Uncharacterized protein</fullName>
    </submittedName>
</protein>
<dbReference type="EMBL" id="CAEX01007452">
    <property type="protein sequence ID" value="CCD21322.1"/>
    <property type="molecule type" value="Genomic_DNA"/>
</dbReference>